<evidence type="ECO:0000256" key="2">
    <source>
        <dbReference type="ARBA" id="ARBA00022840"/>
    </source>
</evidence>
<dbReference type="GO" id="GO:0005524">
    <property type="term" value="F:ATP binding"/>
    <property type="evidence" value="ECO:0007669"/>
    <property type="project" value="UniProtKB-KW"/>
</dbReference>
<accession>A0A0R1YT71</accession>
<evidence type="ECO:0000256" key="1">
    <source>
        <dbReference type="ARBA" id="ARBA00022741"/>
    </source>
</evidence>
<dbReference type="PROSITE" id="PS50893">
    <property type="entry name" value="ABC_TRANSPORTER_2"/>
    <property type="match status" value="1"/>
</dbReference>
<keyword evidence="2 4" id="KW-0067">ATP-binding</keyword>
<organism evidence="4 5">
    <name type="scientific">Lentilactobacillus parafarraginis DSM 18390 = JCM 14109</name>
    <dbReference type="NCBI Taxonomy" id="1423786"/>
    <lineage>
        <taxon>Bacteria</taxon>
        <taxon>Bacillati</taxon>
        <taxon>Bacillota</taxon>
        <taxon>Bacilli</taxon>
        <taxon>Lactobacillales</taxon>
        <taxon>Lactobacillaceae</taxon>
        <taxon>Lentilactobacillus</taxon>
    </lineage>
</organism>
<gene>
    <name evidence="4" type="ORF">FD47_GL000915</name>
</gene>
<dbReference type="SUPFAM" id="SSF52540">
    <property type="entry name" value="P-loop containing nucleoside triphosphate hydrolases"/>
    <property type="match status" value="1"/>
</dbReference>
<feature type="domain" description="ABC transporter" evidence="3">
    <location>
        <begin position="5"/>
        <end position="227"/>
    </location>
</feature>
<dbReference type="Pfam" id="PF00005">
    <property type="entry name" value="ABC_tran"/>
    <property type="match status" value="1"/>
</dbReference>
<comment type="caution">
    <text evidence="4">The sequence shown here is derived from an EMBL/GenBank/DDBJ whole genome shotgun (WGS) entry which is preliminary data.</text>
</comment>
<dbReference type="InterPro" id="IPR003439">
    <property type="entry name" value="ABC_transporter-like_ATP-bd"/>
</dbReference>
<evidence type="ECO:0000259" key="3">
    <source>
        <dbReference type="PROSITE" id="PS50893"/>
    </source>
</evidence>
<dbReference type="PATRIC" id="fig|1423786.4.peg.967"/>
<dbReference type="Proteomes" id="UP000051010">
    <property type="component" value="Unassembled WGS sequence"/>
</dbReference>
<dbReference type="RefSeq" id="WP_008212181.1">
    <property type="nucleotide sequence ID" value="NZ_AZFZ01000002.1"/>
</dbReference>
<dbReference type="SMART" id="SM00382">
    <property type="entry name" value="AAA"/>
    <property type="match status" value="1"/>
</dbReference>
<dbReference type="EMBL" id="AZFZ01000002">
    <property type="protein sequence ID" value="KRM45728.1"/>
    <property type="molecule type" value="Genomic_DNA"/>
</dbReference>
<dbReference type="Gene3D" id="3.40.50.300">
    <property type="entry name" value="P-loop containing nucleotide triphosphate hydrolases"/>
    <property type="match status" value="1"/>
</dbReference>
<dbReference type="InterPro" id="IPR003593">
    <property type="entry name" value="AAA+_ATPase"/>
</dbReference>
<dbReference type="PANTHER" id="PTHR43158">
    <property type="entry name" value="SKFA PEPTIDE EXPORT ATP-BINDING PROTEIN SKFE"/>
    <property type="match status" value="1"/>
</dbReference>
<protein>
    <submittedName>
        <fullName evidence="4">ABC transporter, ATP-binding protein</fullName>
    </submittedName>
</protein>
<evidence type="ECO:0000313" key="5">
    <source>
        <dbReference type="Proteomes" id="UP000051010"/>
    </source>
</evidence>
<dbReference type="AlphaFoldDB" id="A0A0R1YT71"/>
<evidence type="ECO:0000313" key="4">
    <source>
        <dbReference type="EMBL" id="KRM45728.1"/>
    </source>
</evidence>
<dbReference type="GO" id="GO:0016887">
    <property type="term" value="F:ATP hydrolysis activity"/>
    <property type="evidence" value="ECO:0007669"/>
    <property type="project" value="InterPro"/>
</dbReference>
<dbReference type="InterPro" id="IPR027417">
    <property type="entry name" value="P-loop_NTPase"/>
</dbReference>
<keyword evidence="1" id="KW-0547">Nucleotide-binding</keyword>
<dbReference type="PANTHER" id="PTHR43158:SF1">
    <property type="entry name" value="ABC TRANSPORTER, ATP-BINDING PROTEIN"/>
    <property type="match status" value="1"/>
</dbReference>
<sequence length="237" mass="26484">MTNAIEISNLSYRKNMRAILASINLSIGAGKIVGLLGENGAGKTTLMRLIAGVGKGYFGQIAIDGETGIAEKKAVVSFSEPLTGFPRNMRIDRIVSFFEDVYPDFSDKRYNELAGFLQIDEGLKLSQLSKGMREKLIIGLTLSRDAKVYLLDEPFSGIDSMSRKKIINSMIRWKPETATILVSDHYVSEIASILDEVVIIKDQTVFDQKSTEEIREKFGQSIEDYYEKAYEGRDSND</sequence>
<name>A0A0R1YT71_9LACO</name>
<reference evidence="4 5" key="1">
    <citation type="journal article" date="2015" name="Genome Announc.">
        <title>Expanding the biotechnology potential of lactobacilli through comparative genomics of 213 strains and associated genera.</title>
        <authorList>
            <person name="Sun Z."/>
            <person name="Harris H.M."/>
            <person name="McCann A."/>
            <person name="Guo C."/>
            <person name="Argimon S."/>
            <person name="Zhang W."/>
            <person name="Yang X."/>
            <person name="Jeffery I.B."/>
            <person name="Cooney J.C."/>
            <person name="Kagawa T.F."/>
            <person name="Liu W."/>
            <person name="Song Y."/>
            <person name="Salvetti E."/>
            <person name="Wrobel A."/>
            <person name="Rasinkangas P."/>
            <person name="Parkhill J."/>
            <person name="Rea M.C."/>
            <person name="O'Sullivan O."/>
            <person name="Ritari J."/>
            <person name="Douillard F.P."/>
            <person name="Paul Ross R."/>
            <person name="Yang R."/>
            <person name="Briner A.E."/>
            <person name="Felis G.E."/>
            <person name="de Vos W.M."/>
            <person name="Barrangou R."/>
            <person name="Klaenhammer T.R."/>
            <person name="Caufield P.W."/>
            <person name="Cui Y."/>
            <person name="Zhang H."/>
            <person name="O'Toole P.W."/>
        </authorList>
    </citation>
    <scope>NUCLEOTIDE SEQUENCE [LARGE SCALE GENOMIC DNA]</scope>
    <source>
        <strain evidence="4 5">DSM 18390</strain>
    </source>
</reference>
<proteinExistence type="predicted"/>